<evidence type="ECO:0000313" key="1">
    <source>
        <dbReference type="EMBL" id="OCK79256.1"/>
    </source>
</evidence>
<dbReference type="OrthoDB" id="3800839at2759"/>
<dbReference type="EMBL" id="KV745015">
    <property type="protein sequence ID" value="OCK79256.1"/>
    <property type="molecule type" value="Genomic_DNA"/>
</dbReference>
<dbReference type="Proteomes" id="UP000250266">
    <property type="component" value="Unassembled WGS sequence"/>
</dbReference>
<sequence>MFRDESPSVRKNFSANLQCSIPKVWAASKSLQAVLGFIGSPGPFPPPPHLPEQIRTLQDLQLAAQTPQIQNVVTVNYRSEGSLQLQSPSLRPDDVGGYRDHEEAGGISSKTETATCQPTHEIKPADSGDETELDCEGRALISPNRNTVSVPDLYHCATIDLTDNGEETEMQDSDSTTGARFRETFEDRSPQGYTSVPAIVVTAPVGGKRSHPSTSMNNLARLPPAKKRCQENKTSPPFPAAQPLIPSWTPGLTETLLGWFTALAREQIPWHKMAELRGPRNIPIVCVSFYTTETDPPRELIRLESDDVELIRLCEVDTFHPLRHARRTAIRWTFITIKEHPYASGTGTGTGTDLPSPPGVPHLQSLIRPWHLLAFPTSAITRIEESIVHVGGPGPTSSSRPLHHADANPACLNSAYGNPPPPVPLRRSILHMQRAGHIPLLESHGVDPRVWDDFFAAVGKGEGRIMVWTETGCSVASAGIGLGTGSGGGPEWVYKD</sequence>
<organism evidence="1 2">
    <name type="scientific">Lepidopterella palustris CBS 459.81</name>
    <dbReference type="NCBI Taxonomy" id="1314670"/>
    <lineage>
        <taxon>Eukaryota</taxon>
        <taxon>Fungi</taxon>
        <taxon>Dikarya</taxon>
        <taxon>Ascomycota</taxon>
        <taxon>Pezizomycotina</taxon>
        <taxon>Dothideomycetes</taxon>
        <taxon>Pleosporomycetidae</taxon>
        <taxon>Mytilinidiales</taxon>
        <taxon>Argynnaceae</taxon>
        <taxon>Lepidopterella</taxon>
    </lineage>
</organism>
<gene>
    <name evidence="1" type="ORF">K432DRAFT_426672</name>
</gene>
<proteinExistence type="predicted"/>
<accession>A0A8E2E8U4</accession>
<evidence type="ECO:0000313" key="2">
    <source>
        <dbReference type="Proteomes" id="UP000250266"/>
    </source>
</evidence>
<name>A0A8E2E8U4_9PEZI</name>
<reference evidence="1 2" key="1">
    <citation type="journal article" date="2016" name="Nat. Commun.">
        <title>Ectomycorrhizal ecology is imprinted in the genome of the dominant symbiotic fungus Cenococcum geophilum.</title>
        <authorList>
            <consortium name="DOE Joint Genome Institute"/>
            <person name="Peter M."/>
            <person name="Kohler A."/>
            <person name="Ohm R.A."/>
            <person name="Kuo A."/>
            <person name="Krutzmann J."/>
            <person name="Morin E."/>
            <person name="Arend M."/>
            <person name="Barry K.W."/>
            <person name="Binder M."/>
            <person name="Choi C."/>
            <person name="Clum A."/>
            <person name="Copeland A."/>
            <person name="Grisel N."/>
            <person name="Haridas S."/>
            <person name="Kipfer T."/>
            <person name="LaButti K."/>
            <person name="Lindquist E."/>
            <person name="Lipzen A."/>
            <person name="Maire R."/>
            <person name="Meier B."/>
            <person name="Mihaltcheva S."/>
            <person name="Molinier V."/>
            <person name="Murat C."/>
            <person name="Poggeler S."/>
            <person name="Quandt C.A."/>
            <person name="Sperisen C."/>
            <person name="Tritt A."/>
            <person name="Tisserant E."/>
            <person name="Crous P.W."/>
            <person name="Henrissat B."/>
            <person name="Nehls U."/>
            <person name="Egli S."/>
            <person name="Spatafora J.W."/>
            <person name="Grigoriev I.V."/>
            <person name="Martin F.M."/>
        </authorList>
    </citation>
    <scope>NUCLEOTIDE SEQUENCE [LARGE SCALE GENOMIC DNA]</scope>
    <source>
        <strain evidence="1 2">CBS 459.81</strain>
    </source>
</reference>
<protein>
    <submittedName>
        <fullName evidence="1">Uncharacterized protein</fullName>
    </submittedName>
</protein>
<dbReference type="AlphaFoldDB" id="A0A8E2E8U4"/>
<keyword evidence="2" id="KW-1185">Reference proteome</keyword>